<reference evidence="2 3" key="1">
    <citation type="submission" date="2016-10" db="EMBL/GenBank/DDBJ databases">
        <authorList>
            <person name="de Groot N.N."/>
        </authorList>
    </citation>
    <scope>NUCLEOTIDE SEQUENCE [LARGE SCALE GENOMIC DNA]</scope>
    <source>
        <strain evidence="2 3">ATCC 35958</strain>
    </source>
</reference>
<evidence type="ECO:0000256" key="1">
    <source>
        <dbReference type="SAM" id="MobiDB-lite"/>
    </source>
</evidence>
<dbReference type="OrthoDB" id="8794128at2"/>
<dbReference type="Proteomes" id="UP000199766">
    <property type="component" value="Unassembled WGS sequence"/>
</dbReference>
<feature type="region of interest" description="Disordered" evidence="1">
    <location>
        <begin position="1"/>
        <end position="22"/>
    </location>
</feature>
<dbReference type="STRING" id="180197.SAMN02982919_02530"/>
<dbReference type="RefSeq" id="WP_143059672.1">
    <property type="nucleotide sequence ID" value="NZ_FOGD01000009.1"/>
</dbReference>
<dbReference type="AlphaFoldDB" id="A0A1H9PUB2"/>
<name>A0A1H9PUB2_9BURK</name>
<feature type="compositionally biased region" description="Low complexity" evidence="1">
    <location>
        <begin position="83"/>
        <end position="119"/>
    </location>
</feature>
<dbReference type="EMBL" id="FOGD01000009">
    <property type="protein sequence ID" value="SER51801.1"/>
    <property type="molecule type" value="Genomic_DNA"/>
</dbReference>
<protein>
    <recommendedName>
        <fullName evidence="4">Fe-S oxidoreductase</fullName>
    </recommendedName>
</protein>
<evidence type="ECO:0000313" key="2">
    <source>
        <dbReference type="EMBL" id="SER51801.1"/>
    </source>
</evidence>
<feature type="region of interest" description="Disordered" evidence="1">
    <location>
        <begin position="83"/>
        <end position="134"/>
    </location>
</feature>
<gene>
    <name evidence="2" type="ORF">SAMN02982919_02530</name>
</gene>
<organism evidence="2 3">
    <name type="scientific">Giesbergeria anulus</name>
    <dbReference type="NCBI Taxonomy" id="180197"/>
    <lineage>
        <taxon>Bacteria</taxon>
        <taxon>Pseudomonadati</taxon>
        <taxon>Pseudomonadota</taxon>
        <taxon>Betaproteobacteria</taxon>
        <taxon>Burkholderiales</taxon>
        <taxon>Comamonadaceae</taxon>
        <taxon>Giesbergeria</taxon>
    </lineage>
</organism>
<evidence type="ECO:0000313" key="3">
    <source>
        <dbReference type="Proteomes" id="UP000199766"/>
    </source>
</evidence>
<evidence type="ECO:0008006" key="4">
    <source>
        <dbReference type="Google" id="ProtNLM"/>
    </source>
</evidence>
<sequence>MTVHLDSPLPPAAALPGAAQTRQGPPLLREAQAGVVAAPAAALPAPPPTEGALVHISAQGRQSLGQAAAALQNQNTLLQALGTSTQTGTPAPAMPTAVTPAPTGPATPSVVPAALETPPTTAPAPAVPANSNPSLPAHALVQTYGGGRAQLPALAGHFGATTTNQTTSTTEAESVATPAMHWPSQGVGKPLYALVQTLVQQATASLGTQRVLAAQHWPAALVPVVDPQPPAQGEPDLAPLQTWLVHQGIVQTREGPRGVSVTLRVPVPWLRAWAQAQAAAMPSRPGDGWIGSNPLPAPEASAAAAQRPLQALFAGPSASLQSGTVALALESPGMTGMRTSALLLLEFQPLLRSSASTQANALYGHHASALHLRQDPWLQMATLQASGHVRHEEEDMVHASAALCDTPGCPYQGETACVQPFCMVLRALAPIDALEAGSHAPGPHAPGLR</sequence>
<keyword evidence="3" id="KW-1185">Reference proteome</keyword>
<proteinExistence type="predicted"/>
<accession>A0A1H9PUB2</accession>